<dbReference type="Pfam" id="PF03358">
    <property type="entry name" value="FMN_red"/>
    <property type="match status" value="1"/>
</dbReference>
<dbReference type="PANTHER" id="PTHR43278:SF2">
    <property type="entry name" value="IRON-SULFUR FLAVOPROTEIN"/>
    <property type="match status" value="1"/>
</dbReference>
<geneLocation type="plasmid" evidence="3 4">
    <name>p330</name>
</geneLocation>
<keyword evidence="2" id="KW-0288">FMN</keyword>
<dbReference type="SUPFAM" id="SSF52218">
    <property type="entry name" value="Flavoproteins"/>
    <property type="match status" value="1"/>
</dbReference>
<dbReference type="STRING" id="84029.CROST_11820"/>
<dbReference type="RefSeq" id="WP_077834766.1">
    <property type="nucleotide sequence ID" value="NZ_CP096984.1"/>
</dbReference>
<evidence type="ECO:0000256" key="2">
    <source>
        <dbReference type="ARBA" id="ARBA00022643"/>
    </source>
</evidence>
<dbReference type="PANTHER" id="PTHR43278">
    <property type="entry name" value="NAD(P)H-DEPENDENT FMN-CONTAINING OXIDOREDUCTASE YWQN-RELATED"/>
    <property type="match status" value="1"/>
</dbReference>
<dbReference type="EMBL" id="CP096984">
    <property type="protein sequence ID" value="URZ13796.1"/>
    <property type="molecule type" value="Genomic_DNA"/>
</dbReference>
<reference evidence="3 4" key="1">
    <citation type="submission" date="2022-04" db="EMBL/GenBank/DDBJ databases">
        <title>Genome sequence of C. roseum typestrain.</title>
        <authorList>
            <person name="Poehlein A."/>
            <person name="Schoch T."/>
            <person name="Duerre P."/>
            <person name="Daniel R."/>
        </authorList>
    </citation>
    <scope>NUCLEOTIDE SEQUENCE [LARGE SCALE GENOMIC DNA]</scope>
    <source>
        <strain evidence="3 4">DSM 7320</strain>
        <plasmid evidence="3 4">p330</plasmid>
    </source>
</reference>
<name>A0A1S8LYX9_9CLOT</name>
<dbReference type="Gene3D" id="3.40.50.360">
    <property type="match status" value="1"/>
</dbReference>
<accession>A0A1S8LYX9</accession>
<dbReference type="InterPro" id="IPR051796">
    <property type="entry name" value="ISF_SsuE-like"/>
</dbReference>
<evidence type="ECO:0000313" key="4">
    <source>
        <dbReference type="Proteomes" id="UP000190951"/>
    </source>
</evidence>
<evidence type="ECO:0000313" key="3">
    <source>
        <dbReference type="EMBL" id="URZ13796.1"/>
    </source>
</evidence>
<organism evidence="3 4">
    <name type="scientific">Clostridium felsineum</name>
    <dbReference type="NCBI Taxonomy" id="36839"/>
    <lineage>
        <taxon>Bacteria</taxon>
        <taxon>Bacillati</taxon>
        <taxon>Bacillota</taxon>
        <taxon>Clostridia</taxon>
        <taxon>Eubacteriales</taxon>
        <taxon>Clostridiaceae</taxon>
        <taxon>Clostridium</taxon>
    </lineage>
</organism>
<protein>
    <submittedName>
        <fullName evidence="3">Uncharacterized protein</fullName>
    </submittedName>
</protein>
<proteinExistence type="predicted"/>
<dbReference type="AlphaFoldDB" id="A0A1S8LYX9"/>
<dbReference type="KEGG" id="crw:CROST_045740"/>
<dbReference type="InterPro" id="IPR005025">
    <property type="entry name" value="FMN_Rdtase-like_dom"/>
</dbReference>
<gene>
    <name evidence="3" type="ORF">CROST_045740</name>
</gene>
<dbReference type="Proteomes" id="UP000190951">
    <property type="component" value="Plasmid p330"/>
</dbReference>
<evidence type="ECO:0000256" key="1">
    <source>
        <dbReference type="ARBA" id="ARBA00022630"/>
    </source>
</evidence>
<sequence>MKVLGISCGRKMGNSEVLLKEALMGAEELGAEVELVRLGDLNLKPCTGCNACVVSMFEKGGAGECVMKNDDFSFIDEKIMECDGLIVSSPIYEKSPSGQLKILNDRMGPSHDTAFRTIAKKIREEKNITTGKGPDERSFKRRTAALIAVGGSEWDTLALPMMHLFTLSMQISVVNKMLVNWTGLPGSVAFKEDELKKAREAGRNVVENLNRPVDEETYVGDEGVCPMCHSKLIEIRDKDKNYPAVCGICGVRGTLNVVNGRVKFEIAEKDKAHSHVLMSGKFEHVDELKNVSLKPNPKAQELPGMLKKYREYLAYSKPER</sequence>
<dbReference type="InterPro" id="IPR029039">
    <property type="entry name" value="Flavoprotein-like_sf"/>
</dbReference>
<keyword evidence="1" id="KW-0285">Flavoprotein</keyword>
<keyword evidence="4" id="KW-1185">Reference proteome</keyword>
<keyword evidence="3" id="KW-0614">Plasmid</keyword>
<dbReference type="GO" id="GO:0016491">
    <property type="term" value="F:oxidoreductase activity"/>
    <property type="evidence" value="ECO:0007669"/>
    <property type="project" value="InterPro"/>
</dbReference>